<gene>
    <name evidence="2" type="ORF">UFOPK1572_01286</name>
</gene>
<feature type="compositionally biased region" description="Polar residues" evidence="1">
    <location>
        <begin position="65"/>
        <end position="77"/>
    </location>
</feature>
<sequence>MGKPQYNSLSTPISHAENPAEIHAAVWLSPRYSRNMSPNRQIAPTVESGILSDRSPAYKGRPSGFNGSTARCSKSSA</sequence>
<evidence type="ECO:0000313" key="2">
    <source>
        <dbReference type="EMBL" id="CAB4569486.1"/>
    </source>
</evidence>
<proteinExistence type="predicted"/>
<feature type="region of interest" description="Disordered" evidence="1">
    <location>
        <begin position="35"/>
        <end position="77"/>
    </location>
</feature>
<dbReference type="AlphaFoldDB" id="A0A6J6E168"/>
<organism evidence="2">
    <name type="scientific">freshwater metagenome</name>
    <dbReference type="NCBI Taxonomy" id="449393"/>
    <lineage>
        <taxon>unclassified sequences</taxon>
        <taxon>metagenomes</taxon>
        <taxon>ecological metagenomes</taxon>
    </lineage>
</organism>
<reference evidence="2" key="1">
    <citation type="submission" date="2020-05" db="EMBL/GenBank/DDBJ databases">
        <authorList>
            <person name="Chiriac C."/>
            <person name="Salcher M."/>
            <person name="Ghai R."/>
            <person name="Kavagutti S V."/>
        </authorList>
    </citation>
    <scope>NUCLEOTIDE SEQUENCE</scope>
</reference>
<name>A0A6J6E168_9ZZZZ</name>
<protein>
    <submittedName>
        <fullName evidence="2">Unannotated protein</fullName>
    </submittedName>
</protein>
<accession>A0A6J6E168</accession>
<evidence type="ECO:0000256" key="1">
    <source>
        <dbReference type="SAM" id="MobiDB-lite"/>
    </source>
</evidence>
<dbReference type="EMBL" id="CAEZTC010000191">
    <property type="protein sequence ID" value="CAB4569486.1"/>
    <property type="molecule type" value="Genomic_DNA"/>
</dbReference>